<dbReference type="AlphaFoldDB" id="A0AAN1FIZ1"/>
<feature type="signal peptide" evidence="1">
    <location>
        <begin position="1"/>
        <end position="17"/>
    </location>
</feature>
<evidence type="ECO:0000313" key="2">
    <source>
        <dbReference type="EMBL" id="ASI90605.1"/>
    </source>
</evidence>
<dbReference type="KEGG" id="vsh:BSZ05_12890"/>
<name>A0AAN1FIZ1_9VIBR</name>
<reference evidence="4" key="1">
    <citation type="submission" date="2016-12" db="EMBL/GenBank/DDBJ databases">
        <title>Comparative genomic analysis reveals the diversity, evolution, and environmental adaptation strategies of the genus Vibrio.</title>
        <authorList>
            <person name="Lin H."/>
            <person name="Wang X."/>
            <person name="Zhang X.-H."/>
        </authorList>
    </citation>
    <scope>NUCLEOTIDE SEQUENCE [LARGE SCALE GENOMIC DNA]</scope>
    <source>
        <strain evidence="4">QT6D1</strain>
    </source>
</reference>
<accession>A0AAN1FIZ1</accession>
<organism evidence="3 4">
    <name type="scientific">Vibrio mediterranei</name>
    <dbReference type="NCBI Taxonomy" id="689"/>
    <lineage>
        <taxon>Bacteria</taxon>
        <taxon>Pseudomonadati</taxon>
        <taxon>Pseudomonadota</taxon>
        <taxon>Gammaproteobacteria</taxon>
        <taxon>Vibrionales</taxon>
        <taxon>Vibrionaceae</taxon>
        <taxon>Vibrio</taxon>
    </lineage>
</organism>
<dbReference type="Proteomes" id="UP000197092">
    <property type="component" value="Chromosome 2"/>
</dbReference>
<dbReference type="KEGG" id="vsh:BSZ05_16855"/>
<reference evidence="3" key="2">
    <citation type="journal article" date="2018" name="BMC Genomics">
        <title>Comparative genomic analysis reveals the evolution and environmental adaptation strategies of vibrios.</title>
        <authorList>
            <person name="Lin H."/>
            <person name="Yu M."/>
            <person name="Wang X."/>
            <person name="Zhang X.H."/>
        </authorList>
    </citation>
    <scope>NUCLEOTIDE SEQUENCE</scope>
    <source>
        <strain evidence="3">QT6D1</strain>
    </source>
</reference>
<dbReference type="RefSeq" id="WP_088877083.1">
    <property type="nucleotide sequence ID" value="NZ_CP018308.1"/>
</dbReference>
<keyword evidence="1" id="KW-0732">Signal</keyword>
<evidence type="ECO:0000313" key="4">
    <source>
        <dbReference type="Proteomes" id="UP000197092"/>
    </source>
</evidence>
<feature type="chain" id="PRO_5042793334" description="Lipoprotein" evidence="1">
    <location>
        <begin position="18"/>
        <end position="828"/>
    </location>
</feature>
<evidence type="ECO:0000256" key="1">
    <source>
        <dbReference type="SAM" id="SignalP"/>
    </source>
</evidence>
<dbReference type="PROSITE" id="PS51257">
    <property type="entry name" value="PROKAR_LIPOPROTEIN"/>
    <property type="match status" value="1"/>
</dbReference>
<protein>
    <recommendedName>
        <fullName evidence="5">Lipoprotein</fullName>
    </recommendedName>
</protein>
<dbReference type="Proteomes" id="UP000197092">
    <property type="component" value="Chromosome 1"/>
</dbReference>
<evidence type="ECO:0008006" key="5">
    <source>
        <dbReference type="Google" id="ProtNLM"/>
    </source>
</evidence>
<sequence>MKFVKSALALSIVSVLAACGGSDDDSGTSSVNSYALQGKVVDGYIYQALVWIDTNQNGVRDSSDPQAKSGLDGSYTLELSEEQQNKLVGLPILAEITNESVDVGDTPPATESELQSLLEVGTLKTVFSASQTSHSITLSMPPLSKADLTSLESQGSLEGGIINPFTTEAHEAIQSTLNTMLDQNELDSLTSEQMEAFQNNIDSLVKKAVDDKVAEIKQSLSSNLSDEALVNLLTGDFILEGGDAKSELMNAAESKVSAKVTLENEIKELETLNPGAEITKESDSGTWVFTPEHTDLEISVRYEWEEIEKKKDGVTEYEYSETTYYTPEGADEQVYSQFSEVYSQGSNGSYTEKHSYQADLNLDGTLDYSSFFYDIGTETKVDGVTTDTYERYFDESNPGDIVGNNIVEDIPERNLTYDSVDALAAAIESGDLSGVDSKQMITRTKSATSEYEFTTVDMTEFKVSDSSDLSVASYKEYTESWEYFTGAEKDVVYMDWNADDTFNSIDTVELNADDSEVYRYQQPVWNWDGSESSEYQFNYWQDWTVEISEDSNGHEVVRNFGSKSLLDESTNSPELDDQNETQVFHKWDETTVERSSTDIRTLLKWNHYELTGHSFSKNESGQKYSVTIDGTTTTYPEYWGQYAADLDEFVNQLIDEGLNSQEIWLKVINESIRGIRRTEGFEWCDVDIEGDSATADNFNTQLANCGGALSFTVSDVQDSRLTRRKSSDTEVRFWTLYSSGSSLRETWKSSGNTSRSNYSWTVNSSGHLVLTNDDNTFTRTVVPYFKGEHGAGVLVLDKDSYEPQYDAIWSAYFTDTWGLYIPTTPEIN</sequence>
<gene>
    <name evidence="2" type="ORF">BSZ05_12890</name>
    <name evidence="3" type="ORF">BSZ05_16855</name>
</gene>
<proteinExistence type="predicted"/>
<dbReference type="EMBL" id="CP018309">
    <property type="protein sequence ID" value="ASI91525.1"/>
    <property type="molecule type" value="Genomic_DNA"/>
</dbReference>
<evidence type="ECO:0000313" key="3">
    <source>
        <dbReference type="EMBL" id="ASI91525.1"/>
    </source>
</evidence>
<dbReference type="EMBL" id="CP018308">
    <property type="protein sequence ID" value="ASI90605.1"/>
    <property type="molecule type" value="Genomic_DNA"/>
</dbReference>